<keyword evidence="3" id="KW-1185">Reference proteome</keyword>
<sequence>SASPARPTRTQSSRDAHPSNRRSGFQDGAHGQLSPAVCAVCLGSHTHNFIECIADRLWNKSHPTLANRVNKQLQLRSNNQPLCLDWQRSRGCNNRSHNERHVCTGCLSTTHGSQNCSRAQKVPPDHAV</sequence>
<dbReference type="Proteomes" id="UP000054485">
    <property type="component" value="Unassembled WGS sequence"/>
</dbReference>
<organism evidence="2 3">
    <name type="scientific">Suillus luteus UH-Slu-Lm8-n1</name>
    <dbReference type="NCBI Taxonomy" id="930992"/>
    <lineage>
        <taxon>Eukaryota</taxon>
        <taxon>Fungi</taxon>
        <taxon>Dikarya</taxon>
        <taxon>Basidiomycota</taxon>
        <taxon>Agaricomycotina</taxon>
        <taxon>Agaricomycetes</taxon>
        <taxon>Agaricomycetidae</taxon>
        <taxon>Boletales</taxon>
        <taxon>Suillineae</taxon>
        <taxon>Suillaceae</taxon>
        <taxon>Suillus</taxon>
    </lineage>
</organism>
<evidence type="ECO:0000313" key="2">
    <source>
        <dbReference type="EMBL" id="KIK45363.1"/>
    </source>
</evidence>
<dbReference type="EMBL" id="KN835174">
    <property type="protein sequence ID" value="KIK45363.1"/>
    <property type="molecule type" value="Genomic_DNA"/>
</dbReference>
<dbReference type="InParanoid" id="A0A0D0BQJ1"/>
<feature type="region of interest" description="Disordered" evidence="1">
    <location>
        <begin position="1"/>
        <end position="30"/>
    </location>
</feature>
<proteinExistence type="predicted"/>
<feature type="non-terminal residue" evidence="2">
    <location>
        <position position="1"/>
    </location>
</feature>
<evidence type="ECO:0000256" key="1">
    <source>
        <dbReference type="SAM" id="MobiDB-lite"/>
    </source>
</evidence>
<evidence type="ECO:0000313" key="3">
    <source>
        <dbReference type="Proteomes" id="UP000054485"/>
    </source>
</evidence>
<reference evidence="3" key="2">
    <citation type="submission" date="2015-01" db="EMBL/GenBank/DDBJ databases">
        <title>Evolutionary Origins and Diversification of the Mycorrhizal Mutualists.</title>
        <authorList>
            <consortium name="DOE Joint Genome Institute"/>
            <consortium name="Mycorrhizal Genomics Consortium"/>
            <person name="Kohler A."/>
            <person name="Kuo A."/>
            <person name="Nagy L.G."/>
            <person name="Floudas D."/>
            <person name="Copeland A."/>
            <person name="Barry K.W."/>
            <person name="Cichocki N."/>
            <person name="Veneault-Fourrey C."/>
            <person name="LaButti K."/>
            <person name="Lindquist E.A."/>
            <person name="Lipzen A."/>
            <person name="Lundell T."/>
            <person name="Morin E."/>
            <person name="Murat C."/>
            <person name="Riley R."/>
            <person name="Ohm R."/>
            <person name="Sun H."/>
            <person name="Tunlid A."/>
            <person name="Henrissat B."/>
            <person name="Grigoriev I.V."/>
            <person name="Hibbett D.S."/>
            <person name="Martin F."/>
        </authorList>
    </citation>
    <scope>NUCLEOTIDE SEQUENCE [LARGE SCALE GENOMIC DNA]</scope>
    <source>
        <strain evidence="3">UH-Slu-Lm8-n1</strain>
    </source>
</reference>
<name>A0A0D0BQJ1_9AGAM</name>
<protein>
    <submittedName>
        <fullName evidence="2">Uncharacterized protein</fullName>
    </submittedName>
</protein>
<dbReference type="OrthoDB" id="2158839at2759"/>
<dbReference type="HOGENOM" id="CLU_131643_0_0_1"/>
<reference evidence="2 3" key="1">
    <citation type="submission" date="2014-04" db="EMBL/GenBank/DDBJ databases">
        <authorList>
            <consortium name="DOE Joint Genome Institute"/>
            <person name="Kuo A."/>
            <person name="Ruytinx J."/>
            <person name="Rineau F."/>
            <person name="Colpaert J."/>
            <person name="Kohler A."/>
            <person name="Nagy L.G."/>
            <person name="Floudas D."/>
            <person name="Copeland A."/>
            <person name="Barry K.W."/>
            <person name="Cichocki N."/>
            <person name="Veneault-Fourrey C."/>
            <person name="LaButti K."/>
            <person name="Lindquist E.A."/>
            <person name="Lipzen A."/>
            <person name="Lundell T."/>
            <person name="Morin E."/>
            <person name="Murat C."/>
            <person name="Sun H."/>
            <person name="Tunlid A."/>
            <person name="Henrissat B."/>
            <person name="Grigoriev I.V."/>
            <person name="Hibbett D.S."/>
            <person name="Martin F."/>
            <person name="Nordberg H.P."/>
            <person name="Cantor M.N."/>
            <person name="Hua S.X."/>
        </authorList>
    </citation>
    <scope>NUCLEOTIDE SEQUENCE [LARGE SCALE GENOMIC DNA]</scope>
    <source>
        <strain evidence="2 3">UH-Slu-Lm8-n1</strain>
    </source>
</reference>
<accession>A0A0D0BQJ1</accession>
<gene>
    <name evidence="2" type="ORF">CY34DRAFT_78128</name>
</gene>
<feature type="compositionally biased region" description="Polar residues" evidence="1">
    <location>
        <begin position="1"/>
        <end position="11"/>
    </location>
</feature>
<dbReference type="AlphaFoldDB" id="A0A0D0BQJ1"/>